<dbReference type="InterPro" id="IPR014710">
    <property type="entry name" value="RmlC-like_jellyroll"/>
</dbReference>
<evidence type="ECO:0000313" key="3">
    <source>
        <dbReference type="EMBL" id="KAF1963493.1"/>
    </source>
</evidence>
<dbReference type="PANTHER" id="PTHR31238">
    <property type="entry name" value="GERMIN-LIKE PROTEIN SUBFAMILY 3 MEMBER 3"/>
    <property type="match status" value="1"/>
</dbReference>
<gene>
    <name evidence="3" type="ORF">CC80DRAFT_541427</name>
</gene>
<feature type="signal peptide" evidence="1">
    <location>
        <begin position="1"/>
        <end position="20"/>
    </location>
</feature>
<dbReference type="InterPro" id="IPR011051">
    <property type="entry name" value="RmlC_Cupin_sf"/>
</dbReference>
<evidence type="ECO:0000313" key="4">
    <source>
        <dbReference type="Proteomes" id="UP000800035"/>
    </source>
</evidence>
<name>A0A6A5UE66_9PLEO</name>
<dbReference type="Proteomes" id="UP000800035">
    <property type="component" value="Unassembled WGS sequence"/>
</dbReference>
<sequence length="254" mass="26191">MHLQLLNAILAVLAIKTTTALPQQPSSPRATPPLSNDQLIAALKTDATTSKQLQRLVTSNSDTLLPPADLAAATVFDFNKNKFPVPGGRGSASSATLENFPLLLNSGLTTTVGTIGPCGFVIPHVHPRANEFFLLVEGEVFFGTQLELGVIKPNASSGLQPPVTGTLNKMTATLFPQGSIHYQVNNATDCGEATIVVTLSSEDPGTNQILLQGGGTAGGNGNGTAVDGLDGLRGLLPAVIVEAVDECLARCGGK</sequence>
<feature type="domain" description="Cupin type-1" evidence="2">
    <location>
        <begin position="76"/>
        <end position="250"/>
    </location>
</feature>
<dbReference type="InterPro" id="IPR006045">
    <property type="entry name" value="Cupin_1"/>
</dbReference>
<accession>A0A6A5UE66</accession>
<dbReference type="SUPFAM" id="SSF51182">
    <property type="entry name" value="RmlC-like cupins"/>
    <property type="match status" value="1"/>
</dbReference>
<dbReference type="AlphaFoldDB" id="A0A6A5UE66"/>
<organism evidence="3 4">
    <name type="scientific">Byssothecium circinans</name>
    <dbReference type="NCBI Taxonomy" id="147558"/>
    <lineage>
        <taxon>Eukaryota</taxon>
        <taxon>Fungi</taxon>
        <taxon>Dikarya</taxon>
        <taxon>Ascomycota</taxon>
        <taxon>Pezizomycotina</taxon>
        <taxon>Dothideomycetes</taxon>
        <taxon>Pleosporomycetidae</taxon>
        <taxon>Pleosporales</taxon>
        <taxon>Massarineae</taxon>
        <taxon>Massarinaceae</taxon>
        <taxon>Byssothecium</taxon>
    </lineage>
</organism>
<dbReference type="Gene3D" id="2.60.120.10">
    <property type="entry name" value="Jelly Rolls"/>
    <property type="match status" value="1"/>
</dbReference>
<dbReference type="Pfam" id="PF00190">
    <property type="entry name" value="Cupin_1"/>
    <property type="match status" value="1"/>
</dbReference>
<evidence type="ECO:0000259" key="2">
    <source>
        <dbReference type="SMART" id="SM00835"/>
    </source>
</evidence>
<dbReference type="EMBL" id="ML976977">
    <property type="protein sequence ID" value="KAF1963493.1"/>
    <property type="molecule type" value="Genomic_DNA"/>
</dbReference>
<keyword evidence="4" id="KW-1185">Reference proteome</keyword>
<dbReference type="OrthoDB" id="1921208at2759"/>
<reference evidence="3" key="1">
    <citation type="journal article" date="2020" name="Stud. Mycol.">
        <title>101 Dothideomycetes genomes: a test case for predicting lifestyles and emergence of pathogens.</title>
        <authorList>
            <person name="Haridas S."/>
            <person name="Albert R."/>
            <person name="Binder M."/>
            <person name="Bloem J."/>
            <person name="Labutti K."/>
            <person name="Salamov A."/>
            <person name="Andreopoulos B."/>
            <person name="Baker S."/>
            <person name="Barry K."/>
            <person name="Bills G."/>
            <person name="Bluhm B."/>
            <person name="Cannon C."/>
            <person name="Castanera R."/>
            <person name="Culley D."/>
            <person name="Daum C."/>
            <person name="Ezra D."/>
            <person name="Gonzalez J."/>
            <person name="Henrissat B."/>
            <person name="Kuo A."/>
            <person name="Liang C."/>
            <person name="Lipzen A."/>
            <person name="Lutzoni F."/>
            <person name="Magnuson J."/>
            <person name="Mondo S."/>
            <person name="Nolan M."/>
            <person name="Ohm R."/>
            <person name="Pangilinan J."/>
            <person name="Park H.-J."/>
            <person name="Ramirez L."/>
            <person name="Alfaro M."/>
            <person name="Sun H."/>
            <person name="Tritt A."/>
            <person name="Yoshinaga Y."/>
            <person name="Zwiers L.-H."/>
            <person name="Turgeon B."/>
            <person name="Goodwin S."/>
            <person name="Spatafora J."/>
            <person name="Crous P."/>
            <person name="Grigoriev I."/>
        </authorList>
    </citation>
    <scope>NUCLEOTIDE SEQUENCE</scope>
    <source>
        <strain evidence="3">CBS 675.92</strain>
    </source>
</reference>
<proteinExistence type="predicted"/>
<feature type="chain" id="PRO_5025387239" description="Cupin type-1 domain-containing protein" evidence="1">
    <location>
        <begin position="21"/>
        <end position="254"/>
    </location>
</feature>
<protein>
    <recommendedName>
        <fullName evidence="2">Cupin type-1 domain-containing protein</fullName>
    </recommendedName>
</protein>
<keyword evidence="1" id="KW-0732">Signal</keyword>
<dbReference type="SMART" id="SM00835">
    <property type="entry name" value="Cupin_1"/>
    <property type="match status" value="1"/>
</dbReference>
<evidence type="ECO:0000256" key="1">
    <source>
        <dbReference type="SAM" id="SignalP"/>
    </source>
</evidence>